<evidence type="ECO:0000256" key="1">
    <source>
        <dbReference type="SAM" id="MobiDB-lite"/>
    </source>
</evidence>
<dbReference type="HOGENOM" id="CLU_168222_0_1_7"/>
<evidence type="ECO:0000313" key="3">
    <source>
        <dbReference type="EMBL" id="AJF05560.1"/>
    </source>
</evidence>
<dbReference type="SMART" id="SM00746">
    <property type="entry name" value="TRASH"/>
    <property type="match status" value="1"/>
</dbReference>
<dbReference type="InterPro" id="IPR011017">
    <property type="entry name" value="TRASH_dom"/>
</dbReference>
<gene>
    <name evidence="3" type="ORF">GSUB_01815</name>
</gene>
<dbReference type="OrthoDB" id="3078737at2"/>
<protein>
    <recommendedName>
        <fullName evidence="2">TRASH domain-containing protein</fullName>
    </recommendedName>
</protein>
<dbReference type="AlphaFoldDB" id="A0A0B5FNJ6"/>
<organism evidence="3 4">
    <name type="scientific">Geoalkalibacter subterraneus</name>
    <dbReference type="NCBI Taxonomy" id="483547"/>
    <lineage>
        <taxon>Bacteria</taxon>
        <taxon>Pseudomonadati</taxon>
        <taxon>Thermodesulfobacteriota</taxon>
        <taxon>Desulfuromonadia</taxon>
        <taxon>Desulfuromonadales</taxon>
        <taxon>Geoalkalibacteraceae</taxon>
        <taxon>Geoalkalibacter</taxon>
    </lineage>
</organism>
<dbReference type="STRING" id="483547.GSUB_01815"/>
<keyword evidence="4" id="KW-1185">Reference proteome</keyword>
<feature type="compositionally biased region" description="Polar residues" evidence="1">
    <location>
        <begin position="26"/>
        <end position="40"/>
    </location>
</feature>
<dbReference type="EMBL" id="CP010311">
    <property type="protein sequence ID" value="AJF05560.1"/>
    <property type="molecule type" value="Genomic_DNA"/>
</dbReference>
<dbReference type="NCBIfam" id="NF041023">
    <property type="entry name" value="PP0621_fam"/>
    <property type="match status" value="1"/>
</dbReference>
<dbReference type="InterPro" id="IPR049708">
    <property type="entry name" value="PP0621-like"/>
</dbReference>
<name>A0A0B5FNJ6_9BACT</name>
<evidence type="ECO:0000259" key="2">
    <source>
        <dbReference type="SMART" id="SM00746"/>
    </source>
</evidence>
<dbReference type="RefSeq" id="WP_040198934.1">
    <property type="nucleotide sequence ID" value="NZ_CP010311.1"/>
</dbReference>
<sequence length="86" mass="9761">MLVRLLILALLAFLGYTLWTALRRSISSDSPDGTPRPSTSRRGEEMVQDPHCGTYVPRHEAIEERSRGGTLYFCSTACRDAYRKQK</sequence>
<accession>A0A0B5FNJ6</accession>
<dbReference type="Proteomes" id="UP000035036">
    <property type="component" value="Chromosome"/>
</dbReference>
<feature type="region of interest" description="Disordered" evidence="1">
    <location>
        <begin position="26"/>
        <end position="51"/>
    </location>
</feature>
<proteinExistence type="predicted"/>
<reference evidence="3 4" key="1">
    <citation type="journal article" date="2015" name="Genome Announc.">
        <title>Genomes of Geoalkalibacter ferrihydriticus Z-0531T and Geoalkalibacter subterraneus Red1T, Two Haloalkaliphilic Metal-Reducing Deltaproteobacteria.</title>
        <authorList>
            <person name="Badalamenti J.P."/>
            <person name="Krajmalnik-Brown R."/>
            <person name="Torres C.I."/>
            <person name="Bond D.R."/>
        </authorList>
    </citation>
    <scope>NUCLEOTIDE SEQUENCE [LARGE SCALE GENOMIC DNA]</scope>
    <source>
        <strain evidence="3 4">Red1</strain>
    </source>
</reference>
<feature type="domain" description="TRASH" evidence="2">
    <location>
        <begin position="49"/>
        <end position="86"/>
    </location>
</feature>
<evidence type="ECO:0000313" key="4">
    <source>
        <dbReference type="Proteomes" id="UP000035036"/>
    </source>
</evidence>
<dbReference type="KEGG" id="gsb:GSUB_01815"/>